<dbReference type="KEGG" id="bcom:BAUCODRAFT_28650"/>
<reference evidence="2 3" key="1">
    <citation type="journal article" date="2012" name="PLoS Pathog.">
        <title>Diverse lifestyles and strategies of plant pathogenesis encoded in the genomes of eighteen Dothideomycetes fungi.</title>
        <authorList>
            <person name="Ohm R.A."/>
            <person name="Feau N."/>
            <person name="Henrissat B."/>
            <person name="Schoch C.L."/>
            <person name="Horwitz B.A."/>
            <person name="Barry K.W."/>
            <person name="Condon B.J."/>
            <person name="Copeland A.C."/>
            <person name="Dhillon B."/>
            <person name="Glaser F."/>
            <person name="Hesse C.N."/>
            <person name="Kosti I."/>
            <person name="LaButti K."/>
            <person name="Lindquist E.A."/>
            <person name="Lucas S."/>
            <person name="Salamov A.A."/>
            <person name="Bradshaw R.E."/>
            <person name="Ciuffetti L."/>
            <person name="Hamelin R.C."/>
            <person name="Kema G.H.J."/>
            <person name="Lawrence C."/>
            <person name="Scott J.A."/>
            <person name="Spatafora J.W."/>
            <person name="Turgeon B.G."/>
            <person name="de Wit P.J.G.M."/>
            <person name="Zhong S."/>
            <person name="Goodwin S.B."/>
            <person name="Grigoriev I.V."/>
        </authorList>
    </citation>
    <scope>NUCLEOTIDE SEQUENCE [LARGE SCALE GENOMIC DNA]</scope>
    <source>
        <strain evidence="2 3">UAMH 10762</strain>
    </source>
</reference>
<dbReference type="AlphaFoldDB" id="M2M3B4"/>
<keyword evidence="1" id="KW-1133">Transmembrane helix</keyword>
<dbReference type="RefSeq" id="XP_007681802.1">
    <property type="nucleotide sequence ID" value="XM_007683612.1"/>
</dbReference>
<evidence type="ECO:0000313" key="3">
    <source>
        <dbReference type="Proteomes" id="UP000011761"/>
    </source>
</evidence>
<keyword evidence="1" id="KW-0472">Membrane</keyword>
<protein>
    <submittedName>
        <fullName evidence="2">Uncharacterized protein</fullName>
    </submittedName>
</protein>
<sequence>MSRIGRCEWARLPSQNAQTFSHRFSAFPSLISQPPPAPTPSRHIRNAVTPPLIRPQRAPSIVNMSVLSAIFKRAAIAVAGIAIVRTYLSHSAGYIANEAPVPTAVPRPTAPVTEPTLPIALLLVSFCVGAFLGSIIMFAYSVSAMYLMLLCENPTISNAHFLAFMDVVYAGPATALRVYMNGLFVRPIKACAVRNATAFVRVCRNFSAHLRSLWPAKGRFAPPIKACKVRDVSTFVNACRILWINLPSLWAEACELANRPGLKTEQQSATKSEKKSELGDGLQALPNTLLAPDKKLSESFIVVGQHAEGDLSLQKSGKGLGGKESEN</sequence>
<proteinExistence type="predicted"/>
<feature type="transmembrane region" description="Helical" evidence="1">
    <location>
        <begin position="74"/>
        <end position="96"/>
    </location>
</feature>
<gene>
    <name evidence="2" type="ORF">BAUCODRAFT_28650</name>
</gene>
<feature type="transmembrane region" description="Helical" evidence="1">
    <location>
        <begin position="116"/>
        <end position="140"/>
    </location>
</feature>
<dbReference type="EMBL" id="KB445565">
    <property type="protein sequence ID" value="EMC91001.1"/>
    <property type="molecule type" value="Genomic_DNA"/>
</dbReference>
<name>M2M3B4_BAUPA</name>
<dbReference type="Proteomes" id="UP000011761">
    <property type="component" value="Unassembled WGS sequence"/>
</dbReference>
<accession>M2M3B4</accession>
<evidence type="ECO:0000256" key="1">
    <source>
        <dbReference type="SAM" id="Phobius"/>
    </source>
</evidence>
<dbReference type="GeneID" id="19110743"/>
<keyword evidence="3" id="KW-1185">Reference proteome</keyword>
<evidence type="ECO:0000313" key="2">
    <source>
        <dbReference type="EMBL" id="EMC91001.1"/>
    </source>
</evidence>
<organism evidence="2 3">
    <name type="scientific">Baudoinia panamericana (strain UAMH 10762)</name>
    <name type="common">Angels' share fungus</name>
    <name type="synonym">Baudoinia compniacensis (strain UAMH 10762)</name>
    <dbReference type="NCBI Taxonomy" id="717646"/>
    <lineage>
        <taxon>Eukaryota</taxon>
        <taxon>Fungi</taxon>
        <taxon>Dikarya</taxon>
        <taxon>Ascomycota</taxon>
        <taxon>Pezizomycotina</taxon>
        <taxon>Dothideomycetes</taxon>
        <taxon>Dothideomycetidae</taxon>
        <taxon>Mycosphaerellales</taxon>
        <taxon>Teratosphaeriaceae</taxon>
        <taxon>Baudoinia</taxon>
    </lineage>
</organism>
<dbReference type="HOGENOM" id="CLU_849885_0_0_1"/>
<keyword evidence="1" id="KW-0812">Transmembrane</keyword>